<sequence>MSRIRSIHPGLWTDEAFMALSAPARLLLIGLWTEAFDDGVFEWKPLTLRARIFPVDAVEMPEMFDELIGGGFIRRETVGGRPIGLIRNFRAFQRPKKPNSSGLLRTEWEAYVGLTSANAEAIPHPAATPPELFAQMEEEGGEKEESNPPPPVPEAEAREIFAMLWSVFPRNPTSSRARAEAAFTALSPAERQPVLAAARRYQSWFTEDCAARGRSKEAGRRYAPHLAKWLGDGAWREAAGLALAVDLDRPVVTMVRLDRILDATLWAACETVRGKPAPASPWSFEPEVVAAARALVAPHTGGAA</sequence>
<dbReference type="OrthoDB" id="7211084at2"/>
<keyword evidence="2" id="KW-1185">Reference proteome</keyword>
<reference evidence="1 2" key="1">
    <citation type="journal article" date="2015" name="Genome Announc.">
        <title>Genome Assemblies of Three Soil-Associated Devosia species: D. insulae, D. limi, and D. soli.</title>
        <authorList>
            <person name="Hassan Y.I."/>
            <person name="Lepp D."/>
            <person name="Zhou T."/>
        </authorList>
    </citation>
    <scope>NUCLEOTIDE SEQUENCE [LARGE SCALE GENOMIC DNA]</scope>
    <source>
        <strain evidence="1 2">DS-56</strain>
    </source>
</reference>
<protein>
    <submittedName>
        <fullName evidence="1">Uncharacterized protein</fullName>
    </submittedName>
</protein>
<gene>
    <name evidence="1" type="ORF">VW23_004665</name>
</gene>
<dbReference type="RefSeq" id="WP_069912225.1">
    <property type="nucleotide sequence ID" value="NZ_LAJE02000373.1"/>
</dbReference>
<dbReference type="EMBL" id="LAJE02000373">
    <property type="protein sequence ID" value="OEO28470.1"/>
    <property type="molecule type" value="Genomic_DNA"/>
</dbReference>
<dbReference type="AlphaFoldDB" id="A0A1E5XIP9"/>
<dbReference type="Proteomes" id="UP000095463">
    <property type="component" value="Unassembled WGS sequence"/>
</dbReference>
<accession>A0A1E5XIP9</accession>
<comment type="caution">
    <text evidence="1">The sequence shown here is derived from an EMBL/GenBank/DDBJ whole genome shotgun (WGS) entry which is preliminary data.</text>
</comment>
<evidence type="ECO:0000313" key="2">
    <source>
        <dbReference type="Proteomes" id="UP000095463"/>
    </source>
</evidence>
<proteinExistence type="predicted"/>
<evidence type="ECO:0000313" key="1">
    <source>
        <dbReference type="EMBL" id="OEO28470.1"/>
    </source>
</evidence>
<name>A0A1E5XIP9_9HYPH</name>
<organism evidence="1 2">
    <name type="scientific">Devosia insulae DS-56</name>
    <dbReference type="NCBI Taxonomy" id="1116389"/>
    <lineage>
        <taxon>Bacteria</taxon>
        <taxon>Pseudomonadati</taxon>
        <taxon>Pseudomonadota</taxon>
        <taxon>Alphaproteobacteria</taxon>
        <taxon>Hyphomicrobiales</taxon>
        <taxon>Devosiaceae</taxon>
        <taxon>Devosia</taxon>
    </lineage>
</organism>